<comment type="similarity">
    <text evidence="1">Belongs to the ComF/GntX family.</text>
</comment>
<gene>
    <name evidence="2" type="ORF">FB460_1504</name>
</gene>
<dbReference type="EMBL" id="VFOR01000002">
    <property type="protein sequence ID" value="TQL57667.1"/>
    <property type="molecule type" value="Genomic_DNA"/>
</dbReference>
<accession>A0A542ZBE7</accession>
<dbReference type="PANTHER" id="PTHR47505">
    <property type="entry name" value="DNA UTILIZATION PROTEIN YHGH"/>
    <property type="match status" value="1"/>
</dbReference>
<dbReference type="GO" id="GO:0016757">
    <property type="term" value="F:glycosyltransferase activity"/>
    <property type="evidence" value="ECO:0007669"/>
    <property type="project" value="UniProtKB-KW"/>
</dbReference>
<dbReference type="Gene3D" id="3.40.50.2020">
    <property type="match status" value="1"/>
</dbReference>
<evidence type="ECO:0000313" key="3">
    <source>
        <dbReference type="Proteomes" id="UP000316196"/>
    </source>
</evidence>
<keyword evidence="2" id="KW-0808">Transferase</keyword>
<dbReference type="InterPro" id="IPR051910">
    <property type="entry name" value="ComF/GntX_DNA_util-trans"/>
</dbReference>
<organism evidence="2 3">
    <name type="scientific">Propioniferax innocua</name>
    <dbReference type="NCBI Taxonomy" id="1753"/>
    <lineage>
        <taxon>Bacteria</taxon>
        <taxon>Bacillati</taxon>
        <taxon>Actinomycetota</taxon>
        <taxon>Actinomycetes</taxon>
        <taxon>Propionibacteriales</taxon>
        <taxon>Propionibacteriaceae</taxon>
        <taxon>Propioniferax</taxon>
    </lineage>
</organism>
<dbReference type="Proteomes" id="UP000316196">
    <property type="component" value="Unassembled WGS sequence"/>
</dbReference>
<protein>
    <submittedName>
        <fullName evidence="2">Putative amidophosphoribosyltransferase</fullName>
    </submittedName>
</protein>
<evidence type="ECO:0000256" key="1">
    <source>
        <dbReference type="ARBA" id="ARBA00008007"/>
    </source>
</evidence>
<comment type="caution">
    <text evidence="2">The sequence shown here is derived from an EMBL/GenBank/DDBJ whole genome shotgun (WGS) entry which is preliminary data.</text>
</comment>
<keyword evidence="3" id="KW-1185">Reference proteome</keyword>
<keyword evidence="2" id="KW-0328">Glycosyltransferase</keyword>
<evidence type="ECO:0000313" key="2">
    <source>
        <dbReference type="EMBL" id="TQL57667.1"/>
    </source>
</evidence>
<dbReference type="InterPro" id="IPR029057">
    <property type="entry name" value="PRTase-like"/>
</dbReference>
<dbReference type="PANTHER" id="PTHR47505:SF1">
    <property type="entry name" value="DNA UTILIZATION PROTEIN YHGH"/>
    <property type="match status" value="1"/>
</dbReference>
<sequence>MRLVDAAADLLLGSCCPGCDEPGFRLCSVCRGLLAAPQAFRLPGLTPPVVAAGPGDALVRRLVSAHKERSAWYLARPLGDRLAGAVDHLAAGLGAPEGARVVLVPVPSTRSAVRRRGYDATAALAVRAAKATTATRAEVHRALRHTRAVQDQSGLDRAERTENLRGALVAMKPTSGRPAIVVDDLTTSGATLAEALRALCAGGWSVSGAAVVGAVGNFTGDKGVNHW</sequence>
<name>A0A542ZBE7_9ACTN</name>
<dbReference type="AlphaFoldDB" id="A0A542ZBE7"/>
<proteinExistence type="inferred from homology"/>
<dbReference type="InterPro" id="IPR000836">
    <property type="entry name" value="PRTase_dom"/>
</dbReference>
<dbReference type="OrthoDB" id="5244859at2"/>
<reference evidence="2 3" key="1">
    <citation type="submission" date="2019-06" db="EMBL/GenBank/DDBJ databases">
        <title>Sequencing the genomes of 1000 actinobacteria strains.</title>
        <authorList>
            <person name="Klenk H.-P."/>
        </authorList>
    </citation>
    <scope>NUCLEOTIDE SEQUENCE [LARGE SCALE GENOMIC DNA]</scope>
    <source>
        <strain evidence="2 3">DSM 8251</strain>
    </source>
</reference>
<dbReference type="CDD" id="cd06223">
    <property type="entry name" value="PRTases_typeI"/>
    <property type="match status" value="1"/>
</dbReference>
<dbReference type="RefSeq" id="WP_142093521.1">
    <property type="nucleotide sequence ID" value="NZ_BAAAMD010000003.1"/>
</dbReference>
<dbReference type="SUPFAM" id="SSF53271">
    <property type="entry name" value="PRTase-like"/>
    <property type="match status" value="1"/>
</dbReference>